<organism evidence="1 2">
    <name type="scientific">Candidatus Roizmanbacteria bacterium CG22_combo_CG10-13_8_21_14_all_34_12</name>
    <dbReference type="NCBI Taxonomy" id="1974860"/>
    <lineage>
        <taxon>Bacteria</taxon>
        <taxon>Candidatus Roizmaniibacteriota</taxon>
    </lineage>
</organism>
<protein>
    <submittedName>
        <fullName evidence="1">Uncharacterized protein</fullName>
    </submittedName>
</protein>
<proteinExistence type="predicted"/>
<name>A0A2H0C2T8_9BACT</name>
<evidence type="ECO:0000313" key="1">
    <source>
        <dbReference type="EMBL" id="PIP63680.1"/>
    </source>
</evidence>
<reference evidence="1 2" key="1">
    <citation type="submission" date="2017-09" db="EMBL/GenBank/DDBJ databases">
        <title>Depth-based differentiation of microbial function through sediment-hosted aquifers and enrichment of novel symbionts in the deep terrestrial subsurface.</title>
        <authorList>
            <person name="Probst A.J."/>
            <person name="Ladd B."/>
            <person name="Jarett J.K."/>
            <person name="Geller-Mcgrath D.E."/>
            <person name="Sieber C.M."/>
            <person name="Emerson J.B."/>
            <person name="Anantharaman K."/>
            <person name="Thomas B.C."/>
            <person name="Malmstrom R."/>
            <person name="Stieglmeier M."/>
            <person name="Klingl A."/>
            <person name="Woyke T."/>
            <person name="Ryan C.M."/>
            <person name="Banfield J.F."/>
        </authorList>
    </citation>
    <scope>NUCLEOTIDE SEQUENCE [LARGE SCALE GENOMIC DNA]</scope>
    <source>
        <strain evidence="1">CG22_combo_CG10-13_8_21_14_all_34_12</strain>
    </source>
</reference>
<dbReference type="Proteomes" id="UP000229699">
    <property type="component" value="Unassembled WGS sequence"/>
</dbReference>
<comment type="caution">
    <text evidence="1">The sequence shown here is derived from an EMBL/GenBank/DDBJ whole genome shotgun (WGS) entry which is preliminary data.</text>
</comment>
<sequence>MKLKSTTIFSSVNKPLNNKRGRTKNTLSNITLDSEIILLKIKTVFPFTLFPDTIIIDLNKLDIIKQDFFLTKRVNSIIHEDILNITVESGPILATLRITSRFFSGKPILITYLKKSEALQAKRLISGLIIARRKGVTLRGIEIEELLNKLEQLGKAE</sequence>
<evidence type="ECO:0000313" key="2">
    <source>
        <dbReference type="Proteomes" id="UP000229699"/>
    </source>
</evidence>
<dbReference type="EMBL" id="PCTC01000022">
    <property type="protein sequence ID" value="PIP63680.1"/>
    <property type="molecule type" value="Genomic_DNA"/>
</dbReference>
<dbReference type="AlphaFoldDB" id="A0A2H0C2T8"/>
<accession>A0A2H0C2T8</accession>
<gene>
    <name evidence="1" type="ORF">COW97_01170</name>
</gene>